<proteinExistence type="predicted"/>
<comment type="subcellular location">
    <subcellularLocation>
        <location evidence="1">Cell membrane</location>
        <topology evidence="1">Multi-pass membrane protein</topology>
    </subcellularLocation>
</comment>
<feature type="transmembrane region" description="Helical" evidence="5">
    <location>
        <begin position="67"/>
        <end position="87"/>
    </location>
</feature>
<evidence type="ECO:0000313" key="7">
    <source>
        <dbReference type="EMBL" id="MFD1846792.1"/>
    </source>
</evidence>
<evidence type="ECO:0000259" key="6">
    <source>
        <dbReference type="PROSITE" id="PS50850"/>
    </source>
</evidence>
<dbReference type="EMBL" id="JBHUGA010000030">
    <property type="protein sequence ID" value="MFD1846792.1"/>
    <property type="molecule type" value="Genomic_DNA"/>
</dbReference>
<evidence type="ECO:0000313" key="8">
    <source>
        <dbReference type="Proteomes" id="UP001597307"/>
    </source>
</evidence>
<dbReference type="Gene3D" id="1.20.1250.20">
    <property type="entry name" value="MFS general substrate transporter like domains"/>
    <property type="match status" value="2"/>
</dbReference>
<protein>
    <submittedName>
        <fullName evidence="7">MFS transporter</fullName>
    </submittedName>
</protein>
<feature type="transmembrane region" description="Helical" evidence="5">
    <location>
        <begin position="374"/>
        <end position="394"/>
    </location>
</feature>
<keyword evidence="4 5" id="KW-0472">Membrane</keyword>
<comment type="caution">
    <text evidence="7">The sequence shown here is derived from an EMBL/GenBank/DDBJ whole genome shotgun (WGS) entry which is preliminary data.</text>
</comment>
<gene>
    <name evidence="7" type="ORF">ACFSFX_09300</name>
</gene>
<feature type="transmembrane region" description="Helical" evidence="5">
    <location>
        <begin position="33"/>
        <end position="61"/>
    </location>
</feature>
<feature type="transmembrane region" description="Helical" evidence="5">
    <location>
        <begin position="125"/>
        <end position="146"/>
    </location>
</feature>
<feature type="transmembrane region" description="Helical" evidence="5">
    <location>
        <begin position="189"/>
        <end position="213"/>
    </location>
</feature>
<dbReference type="Pfam" id="PF07690">
    <property type="entry name" value="MFS_1"/>
    <property type="match status" value="1"/>
</dbReference>
<feature type="transmembrane region" description="Helical" evidence="5">
    <location>
        <begin position="276"/>
        <end position="300"/>
    </location>
</feature>
<dbReference type="PROSITE" id="PS50850">
    <property type="entry name" value="MFS"/>
    <property type="match status" value="1"/>
</dbReference>
<organism evidence="7 8">
    <name type="scientific">Arthrobacter flavus</name>
    <dbReference type="NCBI Taxonomy" id="95172"/>
    <lineage>
        <taxon>Bacteria</taxon>
        <taxon>Bacillati</taxon>
        <taxon>Actinomycetota</taxon>
        <taxon>Actinomycetes</taxon>
        <taxon>Micrococcales</taxon>
        <taxon>Micrococcaceae</taxon>
        <taxon>Arthrobacter</taxon>
    </lineage>
</organism>
<keyword evidence="3 5" id="KW-1133">Transmembrane helix</keyword>
<keyword evidence="8" id="KW-1185">Reference proteome</keyword>
<feature type="transmembrane region" description="Helical" evidence="5">
    <location>
        <begin position="307"/>
        <end position="326"/>
    </location>
</feature>
<dbReference type="PANTHER" id="PTHR23534:SF1">
    <property type="entry name" value="MAJOR FACILITATOR SUPERFAMILY PROTEIN"/>
    <property type="match status" value="1"/>
</dbReference>
<dbReference type="PANTHER" id="PTHR23534">
    <property type="entry name" value="MFS PERMEASE"/>
    <property type="match status" value="1"/>
</dbReference>
<feature type="transmembrane region" description="Helical" evidence="5">
    <location>
        <begin position="158"/>
        <end position="177"/>
    </location>
</feature>
<feature type="domain" description="Major facilitator superfamily (MFS) profile" evidence="6">
    <location>
        <begin position="32"/>
        <end position="415"/>
    </location>
</feature>
<dbReference type="RefSeq" id="WP_343878264.1">
    <property type="nucleotide sequence ID" value="NZ_BAAAIJ010000013.1"/>
</dbReference>
<name>A0ABW4Q7W7_9MICC</name>
<feature type="transmembrane region" description="Helical" evidence="5">
    <location>
        <begin position="99"/>
        <end position="119"/>
    </location>
</feature>
<evidence type="ECO:0000256" key="3">
    <source>
        <dbReference type="ARBA" id="ARBA00022989"/>
    </source>
</evidence>
<feature type="transmembrane region" description="Helical" evidence="5">
    <location>
        <begin position="332"/>
        <end position="362"/>
    </location>
</feature>
<sequence>MTSSHPPKRAFAEPSASTSTATVDVVAVQRRTVWVLIAGQILGGIGIGCTVSIGAVMAANISGSDALSGTATTLSTLGAAASAIPLARLAQRLGRRRALTTGALLAAMGSVVAIVAAWWSSFPLLLLAFAFLGVGTAVNLQARFAATDLASPQHRGRDLSLVVWFTTIGAVLGPNLIGPGEAIASTLQMPSLTGSFLIAVVAQLAAATVYLVALRPDPFLLSKSNAPEPASEAAPGAIHGRGPLVFAIGSIAISHAVMVSVMSMTPVHLINHGVTLTIIGLTISLHIAGMFALSPVFGWLSDRVGRVTTILIGQGLFAVSLPIVALGEDDPVLVTVGLVFLGLGWSAATVAGSALVADLATGAARPKIQGRTDLVMNLAGAAGGAASGVALVLIGYAGLAWAAGVLVLVVVAGSAVSRAGHQVSTESVPGKGGAVES</sequence>
<evidence type="ECO:0000256" key="1">
    <source>
        <dbReference type="ARBA" id="ARBA00004651"/>
    </source>
</evidence>
<keyword evidence="2 5" id="KW-0812">Transmembrane</keyword>
<reference evidence="8" key="1">
    <citation type="journal article" date="2019" name="Int. J. Syst. Evol. Microbiol.">
        <title>The Global Catalogue of Microorganisms (GCM) 10K type strain sequencing project: providing services to taxonomists for standard genome sequencing and annotation.</title>
        <authorList>
            <consortium name="The Broad Institute Genomics Platform"/>
            <consortium name="The Broad Institute Genome Sequencing Center for Infectious Disease"/>
            <person name="Wu L."/>
            <person name="Ma J."/>
        </authorList>
    </citation>
    <scope>NUCLEOTIDE SEQUENCE [LARGE SCALE GENOMIC DNA]</scope>
    <source>
        <strain evidence="8">JCM 11496</strain>
    </source>
</reference>
<dbReference type="InterPro" id="IPR036259">
    <property type="entry name" value="MFS_trans_sf"/>
</dbReference>
<accession>A0ABW4Q7W7</accession>
<dbReference type="InterPro" id="IPR011701">
    <property type="entry name" value="MFS"/>
</dbReference>
<feature type="transmembrane region" description="Helical" evidence="5">
    <location>
        <begin position="244"/>
        <end position="264"/>
    </location>
</feature>
<dbReference type="InterPro" id="IPR020846">
    <property type="entry name" value="MFS_dom"/>
</dbReference>
<dbReference type="Proteomes" id="UP001597307">
    <property type="component" value="Unassembled WGS sequence"/>
</dbReference>
<dbReference type="SUPFAM" id="SSF103473">
    <property type="entry name" value="MFS general substrate transporter"/>
    <property type="match status" value="1"/>
</dbReference>
<evidence type="ECO:0000256" key="5">
    <source>
        <dbReference type="SAM" id="Phobius"/>
    </source>
</evidence>
<feature type="transmembrane region" description="Helical" evidence="5">
    <location>
        <begin position="400"/>
        <end position="417"/>
    </location>
</feature>
<evidence type="ECO:0000256" key="4">
    <source>
        <dbReference type="ARBA" id="ARBA00023136"/>
    </source>
</evidence>
<evidence type="ECO:0000256" key="2">
    <source>
        <dbReference type="ARBA" id="ARBA00022692"/>
    </source>
</evidence>